<sequence>MMNKLSNKLFMFSILKEDKAIIKYLPITEPYSRKNCLKFLKKHGVAILKPEKGSSGRGIIKVSLKDKYYTIATKSKTITLDRNEDLLPYLEKQMNNKPYIIQQYIDRVKINDRFFDIRVLLQKKNNSNWKLTGWFGQLSSKASFLSNISAGGSIVPFDESLKNQLKELTSKEIIIELQRVALSIVEHLGKQFPKKHLWGFDLGINNKGQILLIEVSTKPNLSKFKNKKLDAEMFKNINSYL</sequence>
<dbReference type="GO" id="GO:0005524">
    <property type="term" value="F:ATP binding"/>
    <property type="evidence" value="ECO:0007669"/>
    <property type="project" value="InterPro"/>
</dbReference>
<dbReference type="STRING" id="393762.SAMN05660472_01884"/>
<reference evidence="1 2" key="1">
    <citation type="submission" date="2016-10" db="EMBL/GenBank/DDBJ databases">
        <authorList>
            <person name="de Groot N.N."/>
        </authorList>
    </citation>
    <scope>NUCLEOTIDE SEQUENCE [LARGE SCALE GENOMIC DNA]</scope>
    <source>
        <strain evidence="1 2">DSM 18346</strain>
    </source>
</reference>
<protein>
    <submittedName>
        <fullName evidence="1">YheC/D like ATP-grasp</fullName>
    </submittedName>
</protein>
<dbReference type="SUPFAM" id="SSF56059">
    <property type="entry name" value="Glutathione synthetase ATP-binding domain-like"/>
    <property type="match status" value="1"/>
</dbReference>
<dbReference type="OrthoDB" id="1809801at2"/>
<dbReference type="Proteomes" id="UP000198718">
    <property type="component" value="Unassembled WGS sequence"/>
</dbReference>
<dbReference type="InterPro" id="IPR013815">
    <property type="entry name" value="ATP_grasp_subdomain_1"/>
</dbReference>
<dbReference type="AlphaFoldDB" id="A0A1G9E9Q7"/>
<keyword evidence="2" id="KW-1185">Reference proteome</keyword>
<name>A0A1G9E9Q7_9FIRM</name>
<proteinExistence type="predicted"/>
<gene>
    <name evidence="1" type="ORF">SAMN05660472_01884</name>
</gene>
<dbReference type="Gene3D" id="3.30.470.20">
    <property type="entry name" value="ATP-grasp fold, B domain"/>
    <property type="match status" value="1"/>
</dbReference>
<dbReference type="InterPro" id="IPR026838">
    <property type="entry name" value="YheC/D"/>
</dbReference>
<dbReference type="Pfam" id="PF14398">
    <property type="entry name" value="ATPgrasp_YheCD"/>
    <property type="match status" value="1"/>
</dbReference>
<dbReference type="EMBL" id="FNFP01000003">
    <property type="protein sequence ID" value="SDK72882.1"/>
    <property type="molecule type" value="Genomic_DNA"/>
</dbReference>
<organism evidence="1 2">
    <name type="scientific">Natronincola ferrireducens</name>
    <dbReference type="NCBI Taxonomy" id="393762"/>
    <lineage>
        <taxon>Bacteria</taxon>
        <taxon>Bacillati</taxon>
        <taxon>Bacillota</taxon>
        <taxon>Clostridia</taxon>
        <taxon>Peptostreptococcales</taxon>
        <taxon>Natronincolaceae</taxon>
        <taxon>Natronincola</taxon>
    </lineage>
</organism>
<accession>A0A1G9E9Q7</accession>
<dbReference type="Gene3D" id="3.30.1490.20">
    <property type="entry name" value="ATP-grasp fold, A domain"/>
    <property type="match status" value="1"/>
</dbReference>
<evidence type="ECO:0000313" key="2">
    <source>
        <dbReference type="Proteomes" id="UP000198718"/>
    </source>
</evidence>
<evidence type="ECO:0000313" key="1">
    <source>
        <dbReference type="EMBL" id="SDK72882.1"/>
    </source>
</evidence>